<protein>
    <submittedName>
        <fullName evidence="1">Uncharacterized protein</fullName>
    </submittedName>
</protein>
<dbReference type="EMBL" id="UINC01117545">
    <property type="protein sequence ID" value="SVC90038.1"/>
    <property type="molecule type" value="Genomic_DNA"/>
</dbReference>
<evidence type="ECO:0000313" key="1">
    <source>
        <dbReference type="EMBL" id="SVC90038.1"/>
    </source>
</evidence>
<proteinExistence type="predicted"/>
<feature type="non-terminal residue" evidence="1">
    <location>
        <position position="24"/>
    </location>
</feature>
<gene>
    <name evidence="1" type="ORF">METZ01_LOCUS342892</name>
</gene>
<dbReference type="AlphaFoldDB" id="A0A382QYW7"/>
<sequence>MRFVGFKVLLVVSVLGSVTSVLGR</sequence>
<organism evidence="1">
    <name type="scientific">marine metagenome</name>
    <dbReference type="NCBI Taxonomy" id="408172"/>
    <lineage>
        <taxon>unclassified sequences</taxon>
        <taxon>metagenomes</taxon>
        <taxon>ecological metagenomes</taxon>
    </lineage>
</organism>
<reference evidence="1" key="1">
    <citation type="submission" date="2018-05" db="EMBL/GenBank/DDBJ databases">
        <authorList>
            <person name="Lanie J.A."/>
            <person name="Ng W.-L."/>
            <person name="Kazmierczak K.M."/>
            <person name="Andrzejewski T.M."/>
            <person name="Davidsen T.M."/>
            <person name="Wayne K.J."/>
            <person name="Tettelin H."/>
            <person name="Glass J.I."/>
            <person name="Rusch D."/>
            <person name="Podicherti R."/>
            <person name="Tsui H.-C.T."/>
            <person name="Winkler M.E."/>
        </authorList>
    </citation>
    <scope>NUCLEOTIDE SEQUENCE</scope>
</reference>
<name>A0A382QYW7_9ZZZZ</name>
<accession>A0A382QYW7</accession>